<feature type="compositionally biased region" description="Acidic residues" evidence="1">
    <location>
        <begin position="290"/>
        <end position="306"/>
    </location>
</feature>
<feature type="region of interest" description="Disordered" evidence="1">
    <location>
        <begin position="105"/>
        <end position="228"/>
    </location>
</feature>
<keyword evidence="3" id="KW-1185">Reference proteome</keyword>
<sequence length="829" mass="91436">MSGQHRENDAESSASGLARTGAPASAQRVGEANTARAQPPTHHRRTLDGYQVPAPRADPPPPRNPNALRTVKTAGHAGAGNQHQPSVISASGGVGGAGVIVAPNAGRGGGGIGARPAGRFDASRRPQPIRSASTLSGSSAFPPPIPRRDLMRFQRQAQQADRASRKGVASSSAGQLRANVGQTLRGMFAPPATIQKRRIESPRQPPNQPLPTATSQPGVLKTGSPFKPLRQVIEEERIEDIMKYRKQANVIRPQRIGGRSTAAEPRAIPPHPSLPKAYIDERKRFRIEGEDSDTMDVDEDEDEDENIGTQQAKKSSANPVKLVLAARKRDMVPASSSESEPSSDDDSKSTSSGPTLEYVSDVEDRRPAAEASDDDDIYATEEEVIPDIIFLDDPRQAPPSALVGSAEPPPEMLAAAEAVLQPTLRLQRARRLPFLLKPLRVGFLQRCRERRVPSYSSGRRVFFSVHYMYTDGALYVTKVDSWRCPLCSLMGVMPTRQMLECHLKWDHPELFYEWRKLLETQEEESWEVEIVIPELVQPAYVPPRTANRSAQDEQSQPRVHISPSKTETTPQPRQMAPTRAVSTSASTTTIASSLREPSTTLSLPDTLDDDVKPTIRDAPASRPRDDRSVTASGQSATATTSERPSLRSTTASTVVQRLNQPHPRNALPVVPPPADDPLGPAARPPYLPAESDYGGPTVYYSCRPGGACLFDLLGTLPMEPYGVLDWEVADREEEIWESDDVRDEYKVMQALWSRWIMLNRNRFVANYYKGIIAFVDQYWKFIHKAAGWAALRYWLFTLLANDFLTTREVAKTLIHYEGLTGMAQWYNTP</sequence>
<feature type="compositionally biased region" description="Polar residues" evidence="1">
    <location>
        <begin position="642"/>
        <end position="659"/>
    </location>
</feature>
<evidence type="ECO:0000256" key="1">
    <source>
        <dbReference type="SAM" id="MobiDB-lite"/>
    </source>
</evidence>
<feature type="region of interest" description="Disordered" evidence="1">
    <location>
        <begin position="1"/>
        <end position="92"/>
    </location>
</feature>
<name>A0A8H5B7V4_9AGAR</name>
<feature type="region of interest" description="Disordered" evidence="1">
    <location>
        <begin position="252"/>
        <end position="378"/>
    </location>
</feature>
<feature type="compositionally biased region" description="Polar residues" evidence="1">
    <location>
        <begin position="307"/>
        <end position="318"/>
    </location>
</feature>
<evidence type="ECO:0000313" key="2">
    <source>
        <dbReference type="EMBL" id="KAF5318424.1"/>
    </source>
</evidence>
<reference evidence="2 3" key="1">
    <citation type="journal article" date="2020" name="ISME J.">
        <title>Uncovering the hidden diversity of litter-decomposition mechanisms in mushroom-forming fungi.</title>
        <authorList>
            <person name="Floudas D."/>
            <person name="Bentzer J."/>
            <person name="Ahren D."/>
            <person name="Johansson T."/>
            <person name="Persson P."/>
            <person name="Tunlid A."/>
        </authorList>
    </citation>
    <scope>NUCLEOTIDE SEQUENCE [LARGE SCALE GENOMIC DNA]</scope>
    <source>
        <strain evidence="2 3">CBS 101986</strain>
    </source>
</reference>
<evidence type="ECO:0000313" key="3">
    <source>
        <dbReference type="Proteomes" id="UP000567179"/>
    </source>
</evidence>
<accession>A0A8H5B7V4</accession>
<dbReference type="Proteomes" id="UP000567179">
    <property type="component" value="Unassembled WGS sequence"/>
</dbReference>
<dbReference type="AlphaFoldDB" id="A0A8H5B7V4"/>
<feature type="compositionally biased region" description="Basic and acidic residues" evidence="1">
    <location>
        <begin position="278"/>
        <end position="289"/>
    </location>
</feature>
<dbReference type="OrthoDB" id="3249923at2759"/>
<comment type="caution">
    <text evidence="2">The sequence shown here is derived from an EMBL/GenBank/DDBJ whole genome shotgun (WGS) entry which is preliminary data.</text>
</comment>
<feature type="compositionally biased region" description="Polar residues" evidence="1">
    <location>
        <begin position="130"/>
        <end position="139"/>
    </location>
</feature>
<organism evidence="2 3">
    <name type="scientific">Psilocybe cf. subviscida</name>
    <dbReference type="NCBI Taxonomy" id="2480587"/>
    <lineage>
        <taxon>Eukaryota</taxon>
        <taxon>Fungi</taxon>
        <taxon>Dikarya</taxon>
        <taxon>Basidiomycota</taxon>
        <taxon>Agaricomycotina</taxon>
        <taxon>Agaricomycetes</taxon>
        <taxon>Agaricomycetidae</taxon>
        <taxon>Agaricales</taxon>
        <taxon>Agaricineae</taxon>
        <taxon>Strophariaceae</taxon>
        <taxon>Psilocybe</taxon>
    </lineage>
</organism>
<feature type="compositionally biased region" description="Low complexity" evidence="1">
    <location>
        <begin position="629"/>
        <end position="641"/>
    </location>
</feature>
<protein>
    <submittedName>
        <fullName evidence="2">Uncharacterized protein</fullName>
    </submittedName>
</protein>
<dbReference type="EMBL" id="JAACJJ010000030">
    <property type="protein sequence ID" value="KAF5318424.1"/>
    <property type="molecule type" value="Genomic_DNA"/>
</dbReference>
<proteinExistence type="predicted"/>
<feature type="region of interest" description="Disordered" evidence="1">
    <location>
        <begin position="545"/>
        <end position="682"/>
    </location>
</feature>
<feature type="compositionally biased region" description="Low complexity" evidence="1">
    <location>
        <begin position="576"/>
        <end position="605"/>
    </location>
</feature>
<feature type="compositionally biased region" description="Polar residues" evidence="1">
    <location>
        <begin position="546"/>
        <end position="572"/>
    </location>
</feature>
<gene>
    <name evidence="2" type="ORF">D9619_010926</name>
</gene>